<dbReference type="PANTHER" id="PTHR11575">
    <property type="entry name" value="5'-NUCLEOTIDASE-RELATED"/>
    <property type="match status" value="1"/>
</dbReference>
<dbReference type="Proteomes" id="UP000031672">
    <property type="component" value="Unassembled WGS sequence"/>
</dbReference>
<evidence type="ECO:0000313" key="6">
    <source>
        <dbReference type="Proteomes" id="UP000031672"/>
    </source>
</evidence>
<evidence type="ECO:0000256" key="2">
    <source>
        <dbReference type="RuleBase" id="RU362119"/>
    </source>
</evidence>
<dbReference type="EMBL" id="JTKH01000025">
    <property type="protein sequence ID" value="KII75437.1"/>
    <property type="molecule type" value="Genomic_DNA"/>
</dbReference>
<dbReference type="InterPro" id="IPR029052">
    <property type="entry name" value="Metallo-depent_PP-like"/>
</dbReference>
<dbReference type="InterPro" id="IPR036907">
    <property type="entry name" value="5'-Nucleotdase_C_sf"/>
</dbReference>
<dbReference type="Pfam" id="PF02872">
    <property type="entry name" value="5_nucleotid_C"/>
    <property type="match status" value="1"/>
</dbReference>
<dbReference type="RefSeq" id="WP_040993123.1">
    <property type="nucleotide sequence ID" value="NZ_JTKH01000025.1"/>
</dbReference>
<keyword evidence="2" id="KW-0378">Hydrolase</keyword>
<feature type="domain" description="Calcineurin-like phosphoesterase" evidence="3">
    <location>
        <begin position="11"/>
        <end position="250"/>
    </location>
</feature>
<feature type="domain" description="5'-Nucleotidase C-terminal" evidence="4">
    <location>
        <begin position="385"/>
        <end position="538"/>
    </location>
</feature>
<dbReference type="Gene3D" id="3.60.21.10">
    <property type="match status" value="1"/>
</dbReference>
<dbReference type="SUPFAM" id="SSF56300">
    <property type="entry name" value="Metallo-dependent phosphatases"/>
    <property type="match status" value="1"/>
</dbReference>
<dbReference type="Pfam" id="PF00149">
    <property type="entry name" value="Metallophos"/>
    <property type="match status" value="1"/>
</dbReference>
<dbReference type="PANTHER" id="PTHR11575:SF24">
    <property type="entry name" value="5'-NUCLEOTIDASE"/>
    <property type="match status" value="1"/>
</dbReference>
<dbReference type="GO" id="GO:0008768">
    <property type="term" value="F:UDP-sugar diphosphatase activity"/>
    <property type="evidence" value="ECO:0007669"/>
    <property type="project" value="TreeGrafter"/>
</dbReference>
<evidence type="ECO:0000313" key="5">
    <source>
        <dbReference type="EMBL" id="KII75437.1"/>
    </source>
</evidence>
<keyword evidence="1" id="KW-0732">Signal</keyword>
<protein>
    <submittedName>
        <fullName evidence="5">5'-nucleotidase</fullName>
    </submittedName>
</protein>
<dbReference type="InterPro" id="IPR004843">
    <property type="entry name" value="Calcineurin-like_PHP"/>
</dbReference>
<dbReference type="GO" id="GO:0008253">
    <property type="term" value="F:5'-nucleotidase activity"/>
    <property type="evidence" value="ECO:0007669"/>
    <property type="project" value="TreeGrafter"/>
</dbReference>
<proteinExistence type="inferred from homology"/>
<reference evidence="5 6" key="1">
    <citation type="submission" date="2014-11" db="EMBL/GenBank/DDBJ databases">
        <title>Draft Genome Sequence of Vibrio piscirenalis strains CECT 8603T and CECT 8604, two marine Gammaproteobacterium isolated from cultured gilthead sea bream (Sparus aurata).</title>
        <authorList>
            <person name="Arahal D.R."/>
            <person name="Rodrigo-Torres L."/>
            <person name="Lucena T."/>
            <person name="Pujalte M.J."/>
        </authorList>
    </citation>
    <scope>NUCLEOTIDE SEQUENCE [LARGE SCALE GENOMIC DNA]</scope>
    <source>
        <strain evidence="5 6">DCR 1-4-2</strain>
    </source>
</reference>
<dbReference type="GO" id="GO:0009166">
    <property type="term" value="P:nucleotide catabolic process"/>
    <property type="evidence" value="ECO:0007669"/>
    <property type="project" value="InterPro"/>
</dbReference>
<organism evidence="5 6">
    <name type="scientific">Vibrio renipiscarius</name>
    <dbReference type="NCBI Taxonomy" id="1461322"/>
    <lineage>
        <taxon>Bacteria</taxon>
        <taxon>Pseudomonadati</taxon>
        <taxon>Pseudomonadota</taxon>
        <taxon>Gammaproteobacteria</taxon>
        <taxon>Vibrionales</taxon>
        <taxon>Vibrionaceae</taxon>
        <taxon>Vibrio</taxon>
    </lineage>
</organism>
<evidence type="ECO:0000259" key="4">
    <source>
        <dbReference type="Pfam" id="PF02872"/>
    </source>
</evidence>
<dbReference type="InterPro" id="IPR008334">
    <property type="entry name" value="5'-Nucleotdase_C"/>
</dbReference>
<name>A0A0C2NRS4_9VIBR</name>
<dbReference type="InterPro" id="IPR006179">
    <property type="entry name" value="5_nucleotidase/apyrase"/>
</dbReference>
<dbReference type="STRING" id="1461322.OJ16_19365"/>
<evidence type="ECO:0000256" key="1">
    <source>
        <dbReference type="ARBA" id="ARBA00022729"/>
    </source>
</evidence>
<dbReference type="PRINTS" id="PR01607">
    <property type="entry name" value="APYRASEFAMLY"/>
</dbReference>
<dbReference type="GO" id="GO:0030288">
    <property type="term" value="C:outer membrane-bounded periplasmic space"/>
    <property type="evidence" value="ECO:0007669"/>
    <property type="project" value="TreeGrafter"/>
</dbReference>
<accession>A0A0C2NRS4</accession>
<gene>
    <name evidence="5" type="ORF">OJ16_19365</name>
</gene>
<sequence>MMMKKNKAIRLRVAHINDTHSYFDPTSLQLELTIGQQQYAPFVSAGGIARIKTRAEQLKQQALQDKRGFVFLHAGDCFQGTLYFSLFKGEANAVMLNQLGLDAMAVGNHELDMGNLPVAEFAERIDFPLLAGNWDLSHERQDKPKTLRHNPGVYSYKPQSKSAQWLITHVDQESVAIFSLALDKMGEISNPDLDTPFVSCIETARHTVSEIRKAGINKIILLSHMGYEADLDLAHHVDGISLIVGGHSHVLQGDFSLLGLGQKDDYGVKVNHTYVVQAGFHALSLGHCDIDFDADGHVSAFNGKNELLLGRRLFMDTSMSQSWHEDEYQVVRQYVHSHPHVAVCKKDPSTQQLLAMRYQAQVREQQKTILATAECKLRHVRIPDELGGSDLAPLVANSFIYTLQKNGIATDFAIHNAGGVRNSMAIGPVSVADIAGKILPFTVPIGVYEIQGKYISQTLEGAINNAFNNGVEGTGTGSYPYCSNLSFDYDAEAEMGQRIRNLAIYSPLKGWQPVQDDQYYKGTSSAYTMKGKEGYEAILEMKGEGQVTQFSMSDCFVCYLQDKPEVLSNVKSRQMHI</sequence>
<dbReference type="SUPFAM" id="SSF55816">
    <property type="entry name" value="5'-nucleotidase (syn. UDP-sugar hydrolase), C-terminal domain"/>
    <property type="match status" value="1"/>
</dbReference>
<dbReference type="GO" id="GO:0000166">
    <property type="term" value="F:nucleotide binding"/>
    <property type="evidence" value="ECO:0007669"/>
    <property type="project" value="UniProtKB-KW"/>
</dbReference>
<dbReference type="AlphaFoldDB" id="A0A0C2NRS4"/>
<keyword evidence="2" id="KW-0547">Nucleotide-binding</keyword>
<evidence type="ECO:0000259" key="3">
    <source>
        <dbReference type="Pfam" id="PF00149"/>
    </source>
</evidence>
<accession>A0A0C2NN01</accession>
<comment type="similarity">
    <text evidence="2">Belongs to the 5'-nucleotidase family.</text>
</comment>
<dbReference type="Gene3D" id="3.90.780.10">
    <property type="entry name" value="5'-Nucleotidase, C-terminal domain"/>
    <property type="match status" value="1"/>
</dbReference>
<keyword evidence="6" id="KW-1185">Reference proteome</keyword>
<comment type="caution">
    <text evidence="5">The sequence shown here is derived from an EMBL/GenBank/DDBJ whole genome shotgun (WGS) entry which is preliminary data.</text>
</comment>
<dbReference type="OrthoDB" id="9803927at2"/>